<proteinExistence type="predicted"/>
<dbReference type="InterPro" id="IPR036209">
    <property type="entry name" value="YwmB-like_sf"/>
</dbReference>
<comment type="caution">
    <text evidence="1">The sequence shown here is derived from an EMBL/GenBank/DDBJ whole genome shotgun (WGS) entry which is preliminary data.</text>
</comment>
<dbReference type="Pfam" id="PF08680">
    <property type="entry name" value="DUF1779"/>
    <property type="match status" value="1"/>
</dbReference>
<organism evidence="1 2">
    <name type="scientific">Brevibacillus fluminis</name>
    <dbReference type="NCBI Taxonomy" id="511487"/>
    <lineage>
        <taxon>Bacteria</taxon>
        <taxon>Bacillati</taxon>
        <taxon>Bacillota</taxon>
        <taxon>Bacilli</taxon>
        <taxon>Bacillales</taxon>
        <taxon>Paenibacillaceae</taxon>
        <taxon>Brevibacillus</taxon>
    </lineage>
</organism>
<dbReference type="InterPro" id="IPR014794">
    <property type="entry name" value="DUF1779"/>
</dbReference>
<name>A0A3M8D1V6_9BACL</name>
<protein>
    <recommendedName>
        <fullName evidence="3">TATA-box binding protein</fullName>
    </recommendedName>
</protein>
<gene>
    <name evidence="1" type="ORF">EDM56_24675</name>
</gene>
<dbReference type="Gene3D" id="3.30.360.40">
    <property type="entry name" value="YwmB-like"/>
    <property type="match status" value="1"/>
</dbReference>
<dbReference type="OrthoDB" id="2374820at2"/>
<dbReference type="Proteomes" id="UP000271031">
    <property type="component" value="Unassembled WGS sequence"/>
</dbReference>
<keyword evidence="2" id="KW-1185">Reference proteome</keyword>
<evidence type="ECO:0000313" key="2">
    <source>
        <dbReference type="Proteomes" id="UP000271031"/>
    </source>
</evidence>
<evidence type="ECO:0008006" key="3">
    <source>
        <dbReference type="Google" id="ProtNLM"/>
    </source>
</evidence>
<dbReference type="SUPFAM" id="SSF143842">
    <property type="entry name" value="YwmB-like"/>
    <property type="match status" value="1"/>
</dbReference>
<sequence length="254" mass="28467">MGRYQMRRGWRTYGLLFVCLVSAVAYYGNVSAKTQEAEVVASITEKLEQNSIAVTDATVRMSVTLPKLSGTKELAEQNEAWAAALQISPDPAAERENGVFVYQNTAVFAAQELQYRLVGVPNSGKLNAYLVVTVKGKRNHLQDIVEKQQNVIKLLQRQALIPQISTCIAGIYNDTLSVDQQEERIFSLFRSLQASEIERLKDETVVSISGYTRLWDQAILSHNQKMNLQVAAHRDVEQKLTRFTVGTPIITAEY</sequence>
<accession>A0A3M8D1V6</accession>
<reference evidence="1 2" key="1">
    <citation type="submission" date="2018-10" db="EMBL/GenBank/DDBJ databases">
        <title>Phylogenomics of Brevibacillus.</title>
        <authorList>
            <person name="Dunlap C."/>
        </authorList>
    </citation>
    <scope>NUCLEOTIDE SEQUENCE [LARGE SCALE GENOMIC DNA]</scope>
    <source>
        <strain evidence="1 2">JCM 15716</strain>
    </source>
</reference>
<dbReference type="EMBL" id="RHHQ01000021">
    <property type="protein sequence ID" value="RNB82060.1"/>
    <property type="molecule type" value="Genomic_DNA"/>
</dbReference>
<evidence type="ECO:0000313" key="1">
    <source>
        <dbReference type="EMBL" id="RNB82060.1"/>
    </source>
</evidence>
<dbReference type="AlphaFoldDB" id="A0A3M8D1V6"/>